<evidence type="ECO:0000313" key="1">
    <source>
        <dbReference type="EMBL" id="KKM99686.1"/>
    </source>
</evidence>
<name>A0A0F9MK86_9ZZZZ</name>
<organism evidence="1">
    <name type="scientific">marine sediment metagenome</name>
    <dbReference type="NCBI Taxonomy" id="412755"/>
    <lineage>
        <taxon>unclassified sequences</taxon>
        <taxon>metagenomes</taxon>
        <taxon>ecological metagenomes</taxon>
    </lineage>
</organism>
<accession>A0A0F9MK86</accession>
<dbReference type="AlphaFoldDB" id="A0A0F9MK86"/>
<reference evidence="1" key="1">
    <citation type="journal article" date="2015" name="Nature">
        <title>Complex archaea that bridge the gap between prokaryotes and eukaryotes.</title>
        <authorList>
            <person name="Spang A."/>
            <person name="Saw J.H."/>
            <person name="Jorgensen S.L."/>
            <person name="Zaremba-Niedzwiedzka K."/>
            <person name="Martijn J."/>
            <person name="Lind A.E."/>
            <person name="van Eijk R."/>
            <person name="Schleper C."/>
            <person name="Guy L."/>
            <person name="Ettema T.J."/>
        </authorList>
    </citation>
    <scope>NUCLEOTIDE SEQUENCE</scope>
</reference>
<comment type="caution">
    <text evidence="1">The sequence shown here is derived from an EMBL/GenBank/DDBJ whole genome shotgun (WGS) entry which is preliminary data.</text>
</comment>
<proteinExistence type="predicted"/>
<protein>
    <submittedName>
        <fullName evidence="1">Uncharacterized protein</fullName>
    </submittedName>
</protein>
<gene>
    <name evidence="1" type="ORF">LCGC14_1145350</name>
</gene>
<dbReference type="EMBL" id="LAZR01005467">
    <property type="protein sequence ID" value="KKM99686.1"/>
    <property type="molecule type" value="Genomic_DNA"/>
</dbReference>
<sequence length="75" mass="8601">MFDEHKSLYRCHLERLGFVSTRAADIDTAIKNLHMSICQIDSSPEQKKALDDLLSASVRSVISEFGMIEELRKKF</sequence>